<name>A0ABN7W8W4_GIGMA</name>
<evidence type="ECO:0000313" key="2">
    <source>
        <dbReference type="Proteomes" id="UP000789901"/>
    </source>
</evidence>
<organism evidence="1 2">
    <name type="scientific">Gigaspora margarita</name>
    <dbReference type="NCBI Taxonomy" id="4874"/>
    <lineage>
        <taxon>Eukaryota</taxon>
        <taxon>Fungi</taxon>
        <taxon>Fungi incertae sedis</taxon>
        <taxon>Mucoromycota</taxon>
        <taxon>Glomeromycotina</taxon>
        <taxon>Glomeromycetes</taxon>
        <taxon>Diversisporales</taxon>
        <taxon>Gigasporaceae</taxon>
        <taxon>Gigaspora</taxon>
    </lineage>
</organism>
<evidence type="ECO:0000313" key="1">
    <source>
        <dbReference type="EMBL" id="CAG8820043.1"/>
    </source>
</evidence>
<reference evidence="1 2" key="1">
    <citation type="submission" date="2021-06" db="EMBL/GenBank/DDBJ databases">
        <authorList>
            <person name="Kallberg Y."/>
            <person name="Tangrot J."/>
            <person name="Rosling A."/>
        </authorList>
    </citation>
    <scope>NUCLEOTIDE SEQUENCE [LARGE SCALE GENOMIC DNA]</scope>
    <source>
        <strain evidence="1 2">120-4 pot B 10/14</strain>
    </source>
</reference>
<dbReference type="Proteomes" id="UP000789901">
    <property type="component" value="Unassembled WGS sequence"/>
</dbReference>
<dbReference type="EMBL" id="CAJVQB010033619">
    <property type="protein sequence ID" value="CAG8820043.1"/>
    <property type="molecule type" value="Genomic_DNA"/>
</dbReference>
<proteinExistence type="predicted"/>
<keyword evidence="2" id="KW-1185">Reference proteome</keyword>
<gene>
    <name evidence="1" type="ORF">GMARGA_LOCUS27469</name>
</gene>
<sequence>MDETIANIQANEDIFQDEPHQADNKIADDSDHNQFDNSTWIPTGKMLNLLTRIHKKNLLSQSFKNAEIKYKAPTIDKQIWKLMLTHAKNTDKLLAKIAYRSSAVLQPLDNSLRAIYNSKPENNTEALQI</sequence>
<comment type="caution">
    <text evidence="1">The sequence shown here is derived from an EMBL/GenBank/DDBJ whole genome shotgun (WGS) entry which is preliminary data.</text>
</comment>
<protein>
    <submittedName>
        <fullName evidence="1">13666_t:CDS:1</fullName>
    </submittedName>
</protein>
<accession>A0ABN7W8W4</accession>